<evidence type="ECO:0000313" key="1">
    <source>
        <dbReference type="EMBL" id="MBC3793379.1"/>
    </source>
</evidence>
<keyword evidence="2" id="KW-1185">Reference proteome</keyword>
<dbReference type="RefSeq" id="WP_186739257.1">
    <property type="nucleotide sequence ID" value="NZ_VFIA01000026.1"/>
</dbReference>
<sequence>MKKTTFSFDTDRYKSRGHGSLYSTVQAFTYASDGLEDCHFTINTFDNTAIGHFPVESATITLSKRQAIKFARDILTLYAPVV</sequence>
<dbReference type="Proteomes" id="UP000700732">
    <property type="component" value="Unassembled WGS sequence"/>
</dbReference>
<proteinExistence type="predicted"/>
<comment type="caution">
    <text evidence="1">The sequence shown here is derived from an EMBL/GenBank/DDBJ whole genome shotgun (WGS) entry which is preliminary data.</text>
</comment>
<gene>
    <name evidence="1" type="ORF">FH603_3897</name>
</gene>
<organism evidence="1 2">
    <name type="scientific">Spirosoma utsteinense</name>
    <dbReference type="NCBI Taxonomy" id="2585773"/>
    <lineage>
        <taxon>Bacteria</taxon>
        <taxon>Pseudomonadati</taxon>
        <taxon>Bacteroidota</taxon>
        <taxon>Cytophagia</taxon>
        <taxon>Cytophagales</taxon>
        <taxon>Cytophagaceae</taxon>
        <taxon>Spirosoma</taxon>
    </lineage>
</organism>
<name>A0ABR6W9Z2_9BACT</name>
<evidence type="ECO:0000313" key="2">
    <source>
        <dbReference type="Proteomes" id="UP000700732"/>
    </source>
</evidence>
<protein>
    <submittedName>
        <fullName evidence="1">Phage portal protein BeeE</fullName>
    </submittedName>
</protein>
<reference evidence="1 2" key="1">
    <citation type="submission" date="2019-06" db="EMBL/GenBank/DDBJ databases">
        <title>Spirosoma utsteinense sp. nov. isolated from Antarctic ice-free soils.</title>
        <authorList>
            <person name="Tahon G."/>
        </authorList>
    </citation>
    <scope>NUCLEOTIDE SEQUENCE [LARGE SCALE GENOMIC DNA]</scope>
    <source>
        <strain evidence="1 2">LMG 31447</strain>
    </source>
</reference>
<accession>A0ABR6W9Z2</accession>
<dbReference type="EMBL" id="VFIA01000026">
    <property type="protein sequence ID" value="MBC3793379.1"/>
    <property type="molecule type" value="Genomic_DNA"/>
</dbReference>